<dbReference type="EMBL" id="KQ257454">
    <property type="protein sequence ID" value="KND01664.1"/>
    <property type="molecule type" value="Genomic_DNA"/>
</dbReference>
<evidence type="ECO:0000313" key="1">
    <source>
        <dbReference type="EMBL" id="KND01664.1"/>
    </source>
</evidence>
<dbReference type="VEuPathDB" id="FungiDB:SPPG_09119"/>
<evidence type="ECO:0000313" key="2">
    <source>
        <dbReference type="Proteomes" id="UP000053201"/>
    </source>
</evidence>
<dbReference type="RefSeq" id="XP_016609703.1">
    <property type="nucleotide sequence ID" value="XM_016757276.1"/>
</dbReference>
<keyword evidence="2" id="KW-1185">Reference proteome</keyword>
<sequence length="109" mass="12014">MGETTRDAHTLSERTVQRSFIHIINFVVKLAQGGKGLIQVTDGMVFGHKEEKESNLLPVVRVRSGKSTGPRVEDSSVPLPPTQCTRRCAAESAPKKPETCGRLDWELVD</sequence>
<dbReference type="AlphaFoldDB" id="A0A0L0HLI4"/>
<dbReference type="InParanoid" id="A0A0L0HLI4"/>
<gene>
    <name evidence="1" type="ORF">SPPG_09119</name>
</gene>
<reference evidence="1 2" key="1">
    <citation type="submission" date="2009-08" db="EMBL/GenBank/DDBJ databases">
        <title>The Genome Sequence of Spizellomyces punctatus strain DAOM BR117.</title>
        <authorList>
            <consortium name="The Broad Institute Genome Sequencing Platform"/>
            <person name="Russ C."/>
            <person name="Cuomo C."/>
            <person name="Shea T."/>
            <person name="Young S.K."/>
            <person name="Zeng Q."/>
            <person name="Koehrsen M."/>
            <person name="Haas B."/>
            <person name="Borodovsky M."/>
            <person name="Guigo R."/>
            <person name="Alvarado L."/>
            <person name="Berlin A."/>
            <person name="Bochicchio J."/>
            <person name="Borenstein D."/>
            <person name="Chapman S."/>
            <person name="Chen Z."/>
            <person name="Engels R."/>
            <person name="Freedman E."/>
            <person name="Gellesch M."/>
            <person name="Goldberg J."/>
            <person name="Griggs A."/>
            <person name="Gujja S."/>
            <person name="Heiman D."/>
            <person name="Hepburn T."/>
            <person name="Howarth C."/>
            <person name="Jen D."/>
            <person name="Larson L."/>
            <person name="Lewis B."/>
            <person name="Mehta T."/>
            <person name="Park D."/>
            <person name="Pearson M."/>
            <person name="Roberts A."/>
            <person name="Saif S."/>
            <person name="Shenoy N."/>
            <person name="Sisk P."/>
            <person name="Stolte C."/>
            <person name="Sykes S."/>
            <person name="Thomson T."/>
            <person name="Walk T."/>
            <person name="White J."/>
            <person name="Yandava C."/>
            <person name="Burger G."/>
            <person name="Gray M.W."/>
            <person name="Holland P.W.H."/>
            <person name="King N."/>
            <person name="Lang F.B.F."/>
            <person name="Roger A.J."/>
            <person name="Ruiz-Trillo I."/>
            <person name="Lander E."/>
            <person name="Nusbaum C."/>
        </authorList>
    </citation>
    <scope>NUCLEOTIDE SEQUENCE [LARGE SCALE GENOMIC DNA]</scope>
    <source>
        <strain evidence="1 2">DAOM BR117</strain>
    </source>
</reference>
<dbReference type="Proteomes" id="UP000053201">
    <property type="component" value="Unassembled WGS sequence"/>
</dbReference>
<dbReference type="GeneID" id="27692244"/>
<protein>
    <submittedName>
        <fullName evidence="1">Uncharacterized protein</fullName>
    </submittedName>
</protein>
<accession>A0A0L0HLI4</accession>
<name>A0A0L0HLI4_SPIPD</name>
<proteinExistence type="predicted"/>
<organism evidence="1 2">
    <name type="scientific">Spizellomyces punctatus (strain DAOM BR117)</name>
    <dbReference type="NCBI Taxonomy" id="645134"/>
    <lineage>
        <taxon>Eukaryota</taxon>
        <taxon>Fungi</taxon>
        <taxon>Fungi incertae sedis</taxon>
        <taxon>Chytridiomycota</taxon>
        <taxon>Chytridiomycota incertae sedis</taxon>
        <taxon>Chytridiomycetes</taxon>
        <taxon>Spizellomycetales</taxon>
        <taxon>Spizellomycetaceae</taxon>
        <taxon>Spizellomyces</taxon>
    </lineage>
</organism>